<evidence type="ECO:0008006" key="4">
    <source>
        <dbReference type="Google" id="ProtNLM"/>
    </source>
</evidence>
<comment type="caution">
    <text evidence="2">The sequence shown here is derived from an EMBL/GenBank/DDBJ whole genome shotgun (WGS) entry which is preliminary data.</text>
</comment>
<accession>A0A844AVC6</accession>
<feature type="chain" id="PRO_5032337052" description="Tetratricopeptide repeat-containing protein" evidence="1">
    <location>
        <begin position="16"/>
        <end position="389"/>
    </location>
</feature>
<organism evidence="2 3">
    <name type="scientific">Caenimonas koreensis DSM 17982</name>
    <dbReference type="NCBI Taxonomy" id="1121255"/>
    <lineage>
        <taxon>Bacteria</taxon>
        <taxon>Pseudomonadati</taxon>
        <taxon>Pseudomonadota</taxon>
        <taxon>Betaproteobacteria</taxon>
        <taxon>Burkholderiales</taxon>
        <taxon>Comamonadaceae</taxon>
        <taxon>Caenimonas</taxon>
    </lineage>
</organism>
<proteinExistence type="predicted"/>
<dbReference type="SUPFAM" id="SSF48452">
    <property type="entry name" value="TPR-like"/>
    <property type="match status" value="1"/>
</dbReference>
<evidence type="ECO:0000313" key="3">
    <source>
        <dbReference type="Proteomes" id="UP000487350"/>
    </source>
</evidence>
<reference evidence="2 3" key="1">
    <citation type="submission" date="2019-11" db="EMBL/GenBank/DDBJ databases">
        <title>Caenimonas koreensis gen. nov., sp. nov., isolated from activated sludge.</title>
        <authorList>
            <person name="Seung H.R."/>
        </authorList>
    </citation>
    <scope>NUCLEOTIDE SEQUENCE [LARGE SCALE GENOMIC DNA]</scope>
    <source>
        <strain evidence="2 3">EMB320</strain>
    </source>
</reference>
<dbReference type="Gene3D" id="1.25.40.10">
    <property type="entry name" value="Tetratricopeptide repeat domain"/>
    <property type="match status" value="1"/>
</dbReference>
<dbReference type="Proteomes" id="UP000487350">
    <property type="component" value="Unassembled WGS sequence"/>
</dbReference>
<dbReference type="AlphaFoldDB" id="A0A844AVC6"/>
<feature type="signal peptide" evidence="1">
    <location>
        <begin position="1"/>
        <end position="15"/>
    </location>
</feature>
<dbReference type="OrthoDB" id="9777400at2"/>
<keyword evidence="1" id="KW-0732">Signal</keyword>
<gene>
    <name evidence="2" type="ORF">GHT07_14375</name>
</gene>
<dbReference type="EMBL" id="WJBU01000013">
    <property type="protein sequence ID" value="MRD48470.1"/>
    <property type="molecule type" value="Genomic_DNA"/>
</dbReference>
<dbReference type="InterPro" id="IPR011990">
    <property type="entry name" value="TPR-like_helical_dom_sf"/>
</dbReference>
<sequence>MAAMVALLAAAPALAAPFTPKSDDEVVEKLPSTASDPSIRRVDSLRKQLAARPDDSALRIEIGRRYFDLAMAQGDPRYVGYATAAIAPLEKAAPNDANYWLIKGLLQQYSHDFASAMKSLQRASELDAKAPDPVAWRAAINMVQAQYPQALGECARLVPLAHPLQAQACTAYVQAATGQLQPAYDALLKEFNATRGLPPEFVVWIRTRLAEMATRLQRTDEAQMHFTEALKLGVTDQFLLGAWADFLLAQKRPAEVMTLLKDWERSDILLLRLAYAGKAANDSRAAGWAAQLRDRFQAASLRGDRLHEQEAARFELDIEGNAKKALDLATRNYTSQKEPRDAEILMRTALAAGDAKAAQPALDWLRTSRYEDPTLSALASKLAEKGATQ</sequence>
<evidence type="ECO:0000256" key="1">
    <source>
        <dbReference type="SAM" id="SignalP"/>
    </source>
</evidence>
<keyword evidence="3" id="KW-1185">Reference proteome</keyword>
<evidence type="ECO:0000313" key="2">
    <source>
        <dbReference type="EMBL" id="MRD48470.1"/>
    </source>
</evidence>
<protein>
    <recommendedName>
        <fullName evidence="4">Tetratricopeptide repeat-containing protein</fullName>
    </recommendedName>
</protein>
<name>A0A844AVC6_9BURK</name>